<dbReference type="CDD" id="cd11614">
    <property type="entry name" value="SAF_CpaB_FlgA_like"/>
    <property type="match status" value="1"/>
</dbReference>
<sequence>MKFSAWFDSLKRAARWHRRGLGALAAAACLVCVLASLSPAPPPARSVLITTDALVAGTTLATEHLKSVDVPLGLVPDGALTDSQAAIGRVLAAGRSRGAILTASDLVGQGLVAGEPGLDLVSFRVADPAVVELLSVGDRITVIGSSPEGAVKPLADHVRIAALHEQIGEAGFGGTTSQGALIIVAAPPQTAQELAAAATQYTLGVVLDGS</sequence>
<evidence type="ECO:0000313" key="2">
    <source>
        <dbReference type="EMBL" id="SES04061.1"/>
    </source>
</evidence>
<proteinExistence type="predicted"/>
<dbReference type="OrthoDB" id="3728828at2"/>
<keyword evidence="3" id="KW-1185">Reference proteome</keyword>
<evidence type="ECO:0000313" key="3">
    <source>
        <dbReference type="Proteomes" id="UP000198815"/>
    </source>
</evidence>
<reference evidence="2 3" key="1">
    <citation type="submission" date="2016-10" db="EMBL/GenBank/DDBJ databases">
        <authorList>
            <person name="de Groot N.N."/>
        </authorList>
    </citation>
    <scope>NUCLEOTIDE SEQUENCE [LARGE SCALE GENOMIC DNA]</scope>
    <source>
        <strain evidence="2 3">DSM 16859</strain>
    </source>
</reference>
<gene>
    <name evidence="2" type="ORF">SAMN05443377_1385</name>
</gene>
<organism evidence="2 3">
    <name type="scientific">Propionibacterium cyclohexanicum</name>
    <dbReference type="NCBI Taxonomy" id="64702"/>
    <lineage>
        <taxon>Bacteria</taxon>
        <taxon>Bacillati</taxon>
        <taxon>Actinomycetota</taxon>
        <taxon>Actinomycetes</taxon>
        <taxon>Propionibacteriales</taxon>
        <taxon>Propionibacteriaceae</taxon>
        <taxon>Propionibacterium</taxon>
    </lineage>
</organism>
<dbReference type="Proteomes" id="UP000198815">
    <property type="component" value="Unassembled WGS sequence"/>
</dbReference>
<name>A0A1H9U491_9ACTN</name>
<dbReference type="SMART" id="SM00858">
    <property type="entry name" value="SAF"/>
    <property type="match status" value="1"/>
</dbReference>
<dbReference type="RefSeq" id="WP_091971441.1">
    <property type="nucleotide sequence ID" value="NZ_FOGZ01000038.1"/>
</dbReference>
<dbReference type="AlphaFoldDB" id="A0A1H9U491"/>
<accession>A0A1H9U491</accession>
<feature type="domain" description="SAF" evidence="1">
    <location>
        <begin position="45"/>
        <end position="107"/>
    </location>
</feature>
<dbReference type="STRING" id="64702.SAMN05443377_1385"/>
<dbReference type="EMBL" id="FOGZ01000038">
    <property type="protein sequence ID" value="SES04061.1"/>
    <property type="molecule type" value="Genomic_DNA"/>
</dbReference>
<dbReference type="InterPro" id="IPR013974">
    <property type="entry name" value="SAF"/>
</dbReference>
<evidence type="ECO:0000259" key="1">
    <source>
        <dbReference type="SMART" id="SM00858"/>
    </source>
</evidence>
<dbReference type="Pfam" id="PF08666">
    <property type="entry name" value="SAF"/>
    <property type="match status" value="1"/>
</dbReference>
<protein>
    <recommendedName>
        <fullName evidence="1">SAF domain-containing protein</fullName>
    </recommendedName>
</protein>